<keyword evidence="2" id="KW-1185">Reference proteome</keyword>
<sequence>MSIWKVRARPEVVTQGRVTWGCPYRAQVEFNSKKANFEGF</sequence>
<name>A0A0B0PPN4_GOSAR</name>
<reference evidence="2" key="1">
    <citation type="submission" date="2014-09" db="EMBL/GenBank/DDBJ databases">
        <authorList>
            <person name="Mudge J."/>
            <person name="Ramaraj T."/>
            <person name="Lindquist I.E."/>
            <person name="Bharti A.K."/>
            <person name="Sundararajan A."/>
            <person name="Cameron C.T."/>
            <person name="Woodward J.E."/>
            <person name="May G.D."/>
            <person name="Brubaker C."/>
            <person name="Broadhvest J."/>
            <person name="Wilkins T.A."/>
        </authorList>
    </citation>
    <scope>NUCLEOTIDE SEQUENCE</scope>
    <source>
        <strain evidence="2">cv. AKA8401</strain>
    </source>
</reference>
<evidence type="ECO:0000313" key="1">
    <source>
        <dbReference type="EMBL" id="KHG25356.1"/>
    </source>
</evidence>
<gene>
    <name evidence="1" type="ORF">F383_03964</name>
</gene>
<organism evidence="1 2">
    <name type="scientific">Gossypium arboreum</name>
    <name type="common">Tree cotton</name>
    <name type="synonym">Gossypium nanking</name>
    <dbReference type="NCBI Taxonomy" id="29729"/>
    <lineage>
        <taxon>Eukaryota</taxon>
        <taxon>Viridiplantae</taxon>
        <taxon>Streptophyta</taxon>
        <taxon>Embryophyta</taxon>
        <taxon>Tracheophyta</taxon>
        <taxon>Spermatophyta</taxon>
        <taxon>Magnoliopsida</taxon>
        <taxon>eudicotyledons</taxon>
        <taxon>Gunneridae</taxon>
        <taxon>Pentapetalae</taxon>
        <taxon>rosids</taxon>
        <taxon>malvids</taxon>
        <taxon>Malvales</taxon>
        <taxon>Malvaceae</taxon>
        <taxon>Malvoideae</taxon>
        <taxon>Gossypium</taxon>
    </lineage>
</organism>
<dbReference type="Proteomes" id="UP000032142">
    <property type="component" value="Unassembled WGS sequence"/>
</dbReference>
<dbReference type="EMBL" id="KN432123">
    <property type="protein sequence ID" value="KHG25356.1"/>
    <property type="molecule type" value="Genomic_DNA"/>
</dbReference>
<protein>
    <submittedName>
        <fullName evidence="1">Uncharacterized protein</fullName>
    </submittedName>
</protein>
<accession>A0A0B0PPN4</accession>
<evidence type="ECO:0000313" key="2">
    <source>
        <dbReference type="Proteomes" id="UP000032142"/>
    </source>
</evidence>
<dbReference type="AlphaFoldDB" id="A0A0B0PPN4"/>
<proteinExistence type="predicted"/>